<gene>
    <name evidence="2" type="ORF">BLAHAN_06579</name>
</gene>
<dbReference type="InterPro" id="IPR027417">
    <property type="entry name" value="P-loop_NTPase"/>
</dbReference>
<dbReference type="GO" id="GO:0016887">
    <property type="term" value="F:ATP hydrolysis activity"/>
    <property type="evidence" value="ECO:0007669"/>
    <property type="project" value="InterPro"/>
</dbReference>
<sequence>MSTPGIGDPYWYEWYVGLENIIEMLNEDSGIKYVIFQAELYDTIDDVVVGYENHEEYCYQVKHEVGLEQKYNLTFGKLLENKVTRRKDGEYMKPNLLQALAEGWKKANESGTNMLIPVLYTNRKLGINKTNREYKGQTYSALPLGEFITDIQNRIECIAELKAIEFKTEETDIRLQYLEFYDAFEMEDSEILDFLKAIKIKSEMHTLAEMEKSMLSKMQEYFHCSDELAGVLFRNLTSQLRIWTTTRRSKEKITIEDVYNALALKQEYTNDLQHQLVAPSPFFESRKEFVNRIIEEIYKTDKKVVFLSGEPGCGKTSVISYLQNNYNCFAARYHTFKPISPEQRFYNSDEGLCLQETLWGELLNQLRRRLKGQIAKYKIPVSNALCTIEELRREVLRILEILYKSEGKKACLCIDGLDHAARSKATVTFMSSLFQPDEIPEGVCFIIVGQPEEMYENYPIWLTKNNPDVLYMNMPRLVFEDVKQFLYVKGISAELQNDGLARAIYEKTQGNNLSVVFAIEELKRIVNIEDALNLLDSGHVSGDVEQYYAHIWNHLKGKIQELGLQVNFPDIVVASVILLLNGRIKTDILADAFKDIDLSKNDWDYVFDSLYPVIKRSEKDNSYYVFHNDFRVFLMGIIKRNKAKFKDMSYKMAMYFVNDSDEVLDRYVNIVPLLCCAEREDIIPQIFTAEFVIGALATGISRKLLERYAQQAYQNVCRNKNWDEFHDVYLAICTIKQHYSYFEYYDMNYEVNDVSAMQQIYPFEIVSKKLSLGTLGEFLDVLTFINRLIKDGGDKHSSRISTVYDLWFSNLLPEQAITILLKDEEISENVWDTNGIFNFMKVWGKTAAFLEKYECLIKNVQEGEGEQELLAFNDAFFDYYFYAKKYSQAIEIVQTASITYDCIESKIFQMMEEGSVKDYKEVIQVLAKSNRNNSLNKLAHVLYVLNEKDNDDLTNILLDYNIKYLSDDETFRIVVESILEAARDWKNDINIICGHLLRRIQVEKKDYNERENEYLKMLLRVCAVIGRHIINDFNLEESEKRIIQTFFQTYIFRTFDFSKAYRTIAYCLCNMKCISISLGEKVYADMIKEALFNYSNLGQYCKTIYLRYLKKTGYFEIIKEYFSELYGQDGSRLVTHDQYKDMFFHFYDFAVDVFPELCRDIRDKMKWNVVGYTGHKEYALDGPKTVLEKLLKEKPQLWETEGVKLYALSNVADIASGNRVAGEIENIISRAAIKSGVADYWKWHHYDSDITYSLHTLYTQIFDIISTVKSAGELLDVWLYSCGIQSWYRQDDRIGIESIYFKCIKKAKEIGYDSFEEDCYRYTPSYVDICLHRGVVANYTTKESEFDRRWKKEIEESIEMIDLLPASELLECILYQKNDSHVWKKINRALARLDEEGLLTVETADTILESVINKMFQYTWEHYGCTEVLERLLAILGENASWRLAESIVLYLNEDHYYASTSNMFFILKRNYDKFDLQDMFCKEVASEYAWVSGNGHIKLQCENNAINEFNMIPDNLQEALFTILLENLSFGNIHRMEIALPAIYNMCQKSKELFLTILKTWDSLSEHAKESLMLCGVRWAREQTEGFEIIVPMLEKIYENSNVLSIKYILHTVLNLHYKSIGKEGINLSFATESANDTGYQNILSYLHKGEVDSSTKFFLQLLNNFEDVEDLYRKMPLYKEDSECKFPGYNRDGDSICFAVNKRNISHQILYGEERGRRWDYIPVHIKKQWLLQMDDAYLMTSIPQISYNACWDVEASLKKYNNEHNNKEIEKICGHICMHEIHSDEVVIGAVLWYPFNQRDGLIYTMVSKVLTKTEMFIDKHILPAFINYSMLYDEEFYF</sequence>
<evidence type="ECO:0000313" key="3">
    <source>
        <dbReference type="Proteomes" id="UP000003755"/>
    </source>
</evidence>
<organism evidence="2 3">
    <name type="scientific">Blautia hansenii DSM 20583</name>
    <dbReference type="NCBI Taxonomy" id="537007"/>
    <lineage>
        <taxon>Bacteria</taxon>
        <taxon>Bacillati</taxon>
        <taxon>Bacillota</taxon>
        <taxon>Clostridia</taxon>
        <taxon>Lachnospirales</taxon>
        <taxon>Lachnospiraceae</taxon>
        <taxon>Blautia</taxon>
    </lineage>
</organism>
<evidence type="ECO:0000259" key="1">
    <source>
        <dbReference type="Pfam" id="PF13401"/>
    </source>
</evidence>
<dbReference type="HOGENOM" id="CLU_234371_0_0_9"/>
<reference evidence="2" key="1">
    <citation type="submission" date="2009-09" db="EMBL/GenBank/DDBJ databases">
        <authorList>
            <person name="Weinstock G."/>
            <person name="Sodergren E."/>
            <person name="Clifton S."/>
            <person name="Fulton L."/>
            <person name="Fulton B."/>
            <person name="Courtney L."/>
            <person name="Fronick C."/>
            <person name="Harrison M."/>
            <person name="Strong C."/>
            <person name="Farmer C."/>
            <person name="Delahaunty K."/>
            <person name="Markovic C."/>
            <person name="Hall O."/>
            <person name="Minx P."/>
            <person name="Tomlinson C."/>
            <person name="Mitreva M."/>
            <person name="Nelson J."/>
            <person name="Hou S."/>
            <person name="Wollam A."/>
            <person name="Pepin K.H."/>
            <person name="Johnson M."/>
            <person name="Bhonagiri V."/>
            <person name="Nash W.E."/>
            <person name="Warren W."/>
            <person name="Chinwalla A."/>
            <person name="Mardis E.R."/>
            <person name="Wilson R.K."/>
        </authorList>
    </citation>
    <scope>NUCLEOTIDE SEQUENCE [LARGE SCALE GENOMIC DNA]</scope>
    <source>
        <strain evidence="2">DSM 20583</strain>
    </source>
</reference>
<dbReference type="InterPro" id="IPR049945">
    <property type="entry name" value="AAA_22"/>
</dbReference>
<feature type="domain" description="ORC1/DEAH AAA+ ATPase" evidence="1">
    <location>
        <begin position="301"/>
        <end position="452"/>
    </location>
</feature>
<dbReference type="RefSeq" id="WP_003023187.1">
    <property type="nucleotide sequence ID" value="NZ_GG698591.1"/>
</dbReference>
<dbReference type="STRING" id="537007.BLAHAN_06579"/>
<dbReference type="EMBL" id="ABYU02000042">
    <property type="protein sequence ID" value="EEX20610.1"/>
    <property type="molecule type" value="Genomic_DNA"/>
</dbReference>
<dbReference type="SUPFAM" id="SSF52540">
    <property type="entry name" value="P-loop containing nucleoside triphosphate hydrolases"/>
    <property type="match status" value="1"/>
</dbReference>
<dbReference type="Proteomes" id="UP000003755">
    <property type="component" value="Unassembled WGS sequence"/>
</dbReference>
<proteinExistence type="predicted"/>
<comment type="caution">
    <text evidence="2">The sequence shown here is derived from an EMBL/GenBank/DDBJ whole genome shotgun (WGS) entry which is preliminary data.</text>
</comment>
<protein>
    <submittedName>
        <fullName evidence="2">DnaD domain protein</fullName>
    </submittedName>
</protein>
<accession>C9LAX5</accession>
<dbReference type="Pfam" id="PF13401">
    <property type="entry name" value="AAA_22"/>
    <property type="match status" value="1"/>
</dbReference>
<keyword evidence="3" id="KW-1185">Reference proteome</keyword>
<evidence type="ECO:0000313" key="2">
    <source>
        <dbReference type="EMBL" id="EEX20610.1"/>
    </source>
</evidence>
<dbReference type="eggNOG" id="COG0470">
    <property type="taxonomic scope" value="Bacteria"/>
</dbReference>
<dbReference type="Gene3D" id="3.40.50.300">
    <property type="entry name" value="P-loop containing nucleotide triphosphate hydrolases"/>
    <property type="match status" value="1"/>
</dbReference>
<name>C9LAX5_BLAHA</name>